<dbReference type="InterPro" id="IPR000123">
    <property type="entry name" value="Reverse_transcriptase_msDNA"/>
</dbReference>
<evidence type="ECO:0000256" key="4">
    <source>
        <dbReference type="ARBA" id="ARBA00022842"/>
    </source>
</evidence>
<sequence length="81" mass="9647">MINEVKSRNELADLLGISRKRLTYLLYIKHLENMYTSFEIPKKSGRQRLINAPNKELKLIQRRLANELYEYHTRPAMKSQA</sequence>
<evidence type="ECO:0000313" key="6">
    <source>
        <dbReference type="EMBL" id="VUX10163.1"/>
    </source>
</evidence>
<accession>A0A564TSF8</accession>
<dbReference type="RefSeq" id="WP_144100826.1">
    <property type="nucleotide sequence ID" value="NZ_CABHNM010000039.1"/>
</dbReference>
<evidence type="ECO:0000256" key="1">
    <source>
        <dbReference type="ARBA" id="ARBA00022679"/>
    </source>
</evidence>
<keyword evidence="1" id="KW-0808">Transferase</keyword>
<proteinExistence type="predicted"/>
<gene>
    <name evidence="6" type="ORF">DLSSTS7063_01709</name>
</gene>
<dbReference type="PRINTS" id="PR00866">
    <property type="entry name" value="RNADNAPOLMS"/>
</dbReference>
<evidence type="ECO:0000256" key="3">
    <source>
        <dbReference type="ARBA" id="ARBA00022723"/>
    </source>
</evidence>
<evidence type="ECO:0000256" key="2">
    <source>
        <dbReference type="ARBA" id="ARBA00022695"/>
    </source>
</evidence>
<reference evidence="6 7" key="1">
    <citation type="submission" date="2019-07" db="EMBL/GenBank/DDBJ databases">
        <authorList>
            <person name="Hibberd C M."/>
            <person name="Gehrig L. J."/>
            <person name="Chang H.-W."/>
            <person name="Venkatesh S."/>
        </authorList>
    </citation>
    <scope>NUCLEOTIDE SEQUENCE [LARGE SCALE GENOMIC DNA]</scope>
    <source>
        <strain evidence="6">Dorea_longicatena_SSTS_Bg7063</strain>
    </source>
</reference>
<evidence type="ECO:0000313" key="7">
    <source>
        <dbReference type="Proteomes" id="UP000398619"/>
    </source>
</evidence>
<organism evidence="6 7">
    <name type="scientific">Dorea longicatena</name>
    <dbReference type="NCBI Taxonomy" id="88431"/>
    <lineage>
        <taxon>Bacteria</taxon>
        <taxon>Bacillati</taxon>
        <taxon>Bacillota</taxon>
        <taxon>Clostridia</taxon>
        <taxon>Lachnospirales</taxon>
        <taxon>Lachnospiraceae</taxon>
        <taxon>Dorea</taxon>
    </lineage>
</organism>
<dbReference type="GO" id="GO:0003723">
    <property type="term" value="F:RNA binding"/>
    <property type="evidence" value="ECO:0007669"/>
    <property type="project" value="InterPro"/>
</dbReference>
<evidence type="ECO:0000256" key="5">
    <source>
        <dbReference type="ARBA" id="ARBA00022918"/>
    </source>
</evidence>
<dbReference type="GO" id="GO:0003964">
    <property type="term" value="F:RNA-directed DNA polymerase activity"/>
    <property type="evidence" value="ECO:0007669"/>
    <property type="project" value="UniProtKB-KW"/>
</dbReference>
<keyword evidence="4" id="KW-0460">Magnesium</keyword>
<protein>
    <submittedName>
        <fullName evidence="6">Uncharacterized protein</fullName>
    </submittedName>
</protein>
<keyword evidence="2" id="KW-0548">Nucleotidyltransferase</keyword>
<dbReference type="EMBL" id="CABHNM010000039">
    <property type="protein sequence ID" value="VUX10163.1"/>
    <property type="molecule type" value="Genomic_DNA"/>
</dbReference>
<dbReference type="Proteomes" id="UP000398619">
    <property type="component" value="Unassembled WGS sequence"/>
</dbReference>
<dbReference type="AlphaFoldDB" id="A0A564TSF8"/>
<name>A0A564TSF8_9FIRM</name>
<dbReference type="GO" id="GO:0046872">
    <property type="term" value="F:metal ion binding"/>
    <property type="evidence" value="ECO:0007669"/>
    <property type="project" value="UniProtKB-KW"/>
</dbReference>
<keyword evidence="5" id="KW-0695">RNA-directed DNA polymerase</keyword>
<keyword evidence="3" id="KW-0479">Metal-binding</keyword>